<accession>A0A2P2PV58</accession>
<sequence length="40" mass="4289">MAIIVVLIRGEACAGQELYRAPTQIAIKGYGGQREGILKT</sequence>
<dbReference type="EMBL" id="GGEC01078127">
    <property type="protein sequence ID" value="MBX58611.1"/>
    <property type="molecule type" value="Transcribed_RNA"/>
</dbReference>
<evidence type="ECO:0000313" key="1">
    <source>
        <dbReference type="EMBL" id="MBX58611.1"/>
    </source>
</evidence>
<reference evidence="1" key="1">
    <citation type="submission" date="2018-02" db="EMBL/GenBank/DDBJ databases">
        <title>Rhizophora mucronata_Transcriptome.</title>
        <authorList>
            <person name="Meera S.P."/>
            <person name="Sreeshan A."/>
            <person name="Augustine A."/>
        </authorList>
    </citation>
    <scope>NUCLEOTIDE SEQUENCE</scope>
    <source>
        <tissue evidence="1">Leaf</tissue>
    </source>
</reference>
<name>A0A2P2PV58_RHIMU</name>
<proteinExistence type="predicted"/>
<organism evidence="1">
    <name type="scientific">Rhizophora mucronata</name>
    <name type="common">Asiatic mangrove</name>
    <dbReference type="NCBI Taxonomy" id="61149"/>
    <lineage>
        <taxon>Eukaryota</taxon>
        <taxon>Viridiplantae</taxon>
        <taxon>Streptophyta</taxon>
        <taxon>Embryophyta</taxon>
        <taxon>Tracheophyta</taxon>
        <taxon>Spermatophyta</taxon>
        <taxon>Magnoliopsida</taxon>
        <taxon>eudicotyledons</taxon>
        <taxon>Gunneridae</taxon>
        <taxon>Pentapetalae</taxon>
        <taxon>rosids</taxon>
        <taxon>fabids</taxon>
        <taxon>Malpighiales</taxon>
        <taxon>Rhizophoraceae</taxon>
        <taxon>Rhizophora</taxon>
    </lineage>
</organism>
<dbReference type="AlphaFoldDB" id="A0A2P2PV58"/>
<protein>
    <submittedName>
        <fullName evidence="1">Uncharacterized protein</fullName>
    </submittedName>
</protein>